<protein>
    <submittedName>
        <fullName evidence="6">Uncharacterized protein</fullName>
    </submittedName>
</protein>
<feature type="chain" id="PRO_5035450167" evidence="5">
    <location>
        <begin position="20"/>
        <end position="123"/>
    </location>
</feature>
<organism evidence="6 7">
    <name type="scientific">Ignelater luminosus</name>
    <name type="common">Cucubano</name>
    <name type="synonym">Pyrophorus luminosus</name>
    <dbReference type="NCBI Taxonomy" id="2038154"/>
    <lineage>
        <taxon>Eukaryota</taxon>
        <taxon>Metazoa</taxon>
        <taxon>Ecdysozoa</taxon>
        <taxon>Arthropoda</taxon>
        <taxon>Hexapoda</taxon>
        <taxon>Insecta</taxon>
        <taxon>Pterygota</taxon>
        <taxon>Neoptera</taxon>
        <taxon>Endopterygota</taxon>
        <taxon>Coleoptera</taxon>
        <taxon>Polyphaga</taxon>
        <taxon>Elateriformia</taxon>
        <taxon>Elateroidea</taxon>
        <taxon>Elateridae</taxon>
        <taxon>Agrypninae</taxon>
        <taxon>Pyrophorini</taxon>
        <taxon>Ignelater</taxon>
    </lineage>
</organism>
<dbReference type="PANTHER" id="PTHR11857:SF43">
    <property type="entry name" value="GEO07291P1-RELATED"/>
    <property type="match status" value="1"/>
</dbReference>
<evidence type="ECO:0000256" key="2">
    <source>
        <dbReference type="ARBA" id="ARBA00008098"/>
    </source>
</evidence>
<dbReference type="Pfam" id="PF01395">
    <property type="entry name" value="PBP_GOBP"/>
    <property type="match status" value="1"/>
</dbReference>
<keyword evidence="3" id="KW-0964">Secreted</keyword>
<dbReference type="CDD" id="cd23992">
    <property type="entry name" value="PBP_GOBP"/>
    <property type="match status" value="1"/>
</dbReference>
<comment type="caution">
    <text evidence="6">The sequence shown here is derived from an EMBL/GenBank/DDBJ whole genome shotgun (WGS) entry which is preliminary data.</text>
</comment>
<dbReference type="SMART" id="SM00708">
    <property type="entry name" value="PhBP"/>
    <property type="match status" value="1"/>
</dbReference>
<reference evidence="6" key="1">
    <citation type="submission" date="2019-08" db="EMBL/GenBank/DDBJ databases">
        <title>The genome of the North American firefly Photinus pyralis.</title>
        <authorList>
            <consortium name="Photinus pyralis genome working group"/>
            <person name="Fallon T.R."/>
            <person name="Sander Lower S.E."/>
            <person name="Weng J.-K."/>
        </authorList>
    </citation>
    <scope>NUCLEOTIDE SEQUENCE</scope>
    <source>
        <strain evidence="6">TRF0915ILg1</strain>
        <tissue evidence="6">Whole body</tissue>
    </source>
</reference>
<dbReference type="GO" id="GO:0005615">
    <property type="term" value="C:extracellular space"/>
    <property type="evidence" value="ECO:0007669"/>
    <property type="project" value="TreeGrafter"/>
</dbReference>
<dbReference type="GO" id="GO:0005549">
    <property type="term" value="F:odorant binding"/>
    <property type="evidence" value="ECO:0007669"/>
    <property type="project" value="InterPro"/>
</dbReference>
<keyword evidence="7" id="KW-1185">Reference proteome</keyword>
<dbReference type="GO" id="GO:0007608">
    <property type="term" value="P:sensory perception of smell"/>
    <property type="evidence" value="ECO:0007669"/>
    <property type="project" value="TreeGrafter"/>
</dbReference>
<evidence type="ECO:0000313" key="6">
    <source>
        <dbReference type="EMBL" id="KAF2881145.1"/>
    </source>
</evidence>
<evidence type="ECO:0000256" key="1">
    <source>
        <dbReference type="ARBA" id="ARBA00004613"/>
    </source>
</evidence>
<proteinExistence type="inferred from homology"/>
<evidence type="ECO:0000256" key="5">
    <source>
        <dbReference type="SAM" id="SignalP"/>
    </source>
</evidence>
<dbReference type="InterPro" id="IPR006170">
    <property type="entry name" value="PBP/GOBP"/>
</dbReference>
<gene>
    <name evidence="6" type="ORF">ILUMI_25019</name>
</gene>
<dbReference type="Proteomes" id="UP000801492">
    <property type="component" value="Unassembled WGS sequence"/>
</dbReference>
<dbReference type="PROSITE" id="PS51257">
    <property type="entry name" value="PROKAR_LIPOPROTEIN"/>
    <property type="match status" value="1"/>
</dbReference>
<dbReference type="OrthoDB" id="6601693at2759"/>
<accession>A0A8K0FWD4</accession>
<comment type="similarity">
    <text evidence="2">Belongs to the PBP/GOBP family.</text>
</comment>
<dbReference type="Gene3D" id="1.10.238.20">
    <property type="entry name" value="Pheromone/general odorant binding protein domain"/>
    <property type="match status" value="1"/>
</dbReference>
<dbReference type="EMBL" id="VTPC01090851">
    <property type="protein sequence ID" value="KAF2881145.1"/>
    <property type="molecule type" value="Genomic_DNA"/>
</dbReference>
<keyword evidence="4 5" id="KW-0732">Signal</keyword>
<name>A0A8K0FWD4_IGNLU</name>
<evidence type="ECO:0000313" key="7">
    <source>
        <dbReference type="Proteomes" id="UP000801492"/>
    </source>
</evidence>
<feature type="signal peptide" evidence="5">
    <location>
        <begin position="1"/>
        <end position="19"/>
    </location>
</feature>
<evidence type="ECO:0000256" key="3">
    <source>
        <dbReference type="ARBA" id="ARBA00022525"/>
    </source>
</evidence>
<comment type="subcellular location">
    <subcellularLocation>
        <location evidence="1">Secreted</location>
    </subcellularLocation>
</comment>
<dbReference type="AlphaFoldDB" id="A0A8K0FWD4"/>
<dbReference type="SUPFAM" id="SSF47565">
    <property type="entry name" value="Insect pheromone/odorant-binding proteins"/>
    <property type="match status" value="1"/>
</dbReference>
<evidence type="ECO:0000256" key="4">
    <source>
        <dbReference type="ARBA" id="ARBA00022729"/>
    </source>
</evidence>
<dbReference type="InterPro" id="IPR036728">
    <property type="entry name" value="PBP_GOBP_sf"/>
</dbReference>
<sequence length="123" mass="13735">MKYTVILVLTVMLFACTKGDNELFEKLLSFIEPCVKESNVNSDIIEKLIKNNEFANDNALKCFLKCVYTKAGIMSEDGDFNADELKKTLDDGQSPDLVNKCKDLKGSDSCDTAFLVAKCMEDQ</sequence>
<dbReference type="PANTHER" id="PTHR11857">
    <property type="entry name" value="ODORANT BINDING PROTEIN-RELATED"/>
    <property type="match status" value="1"/>
</dbReference>